<evidence type="ECO:0000313" key="6">
    <source>
        <dbReference type="Proteomes" id="UP000217265"/>
    </source>
</evidence>
<organism evidence="5 6">
    <name type="scientific">Nibricoccus aquaticus</name>
    <dbReference type="NCBI Taxonomy" id="2576891"/>
    <lineage>
        <taxon>Bacteria</taxon>
        <taxon>Pseudomonadati</taxon>
        <taxon>Verrucomicrobiota</taxon>
        <taxon>Opitutia</taxon>
        <taxon>Opitutales</taxon>
        <taxon>Opitutaceae</taxon>
        <taxon>Nibricoccus</taxon>
    </lineage>
</organism>
<dbReference type="InterPro" id="IPR001173">
    <property type="entry name" value="Glyco_trans_2-like"/>
</dbReference>
<dbReference type="Pfam" id="PF13424">
    <property type="entry name" value="TPR_12"/>
    <property type="match status" value="1"/>
</dbReference>
<dbReference type="Gene3D" id="1.25.40.10">
    <property type="entry name" value="Tetratricopeptide repeat domain"/>
    <property type="match status" value="1"/>
</dbReference>
<evidence type="ECO:0000313" key="5">
    <source>
        <dbReference type="EMBL" id="ATC64096.1"/>
    </source>
</evidence>
<dbReference type="PANTHER" id="PTHR43630:SF2">
    <property type="entry name" value="GLYCOSYLTRANSFERASE"/>
    <property type="match status" value="1"/>
</dbReference>
<evidence type="ECO:0000259" key="4">
    <source>
        <dbReference type="Pfam" id="PF00535"/>
    </source>
</evidence>
<sequence>MRLGARGFEFQGAPELRFGVGVLAEFEKGDAEVEPDGGVGRREADGFTERYERLGEAQQAFQRVAELVMHLGHSGQRVENLAVKRDGLGGLARAVETDSAVESLLRGRHEAARPSPSKNVRTASPASTRLDSVRHTRTVAAFFMPSPAPTFAARPLLSLCMIVKNERETLARCLASVKDVVNEIVVVDTGSTDGTQAIAREHGAQLIQSSWENDFSRARNQSLAAATGAWILVLDADEYLLPEDGAALRQLIAQHTDADGRATVAFQLVLQNLSADGRPGMLAHITRVFPNRADVRYEWPIHEQVMTSLSRAGVPVLTLTVKFLHTGYANRERNRAKQLRNREIFQTQIAGGGDLAPMTYFLLGGCHLDLGEHEEALTIYRFALQAARRAPDGDEVARGAHVRVITCLLALGRADEALAEMPVEFDAGWHPELMALRAEAEAKLGRADEARGWYERVLGCVAAPQIPPYDVTELKCDALLFLGAYWKDRGKPARGVQLLRAALALKQEGKAFGPAELAALYERVA</sequence>
<dbReference type="InterPro" id="IPR029044">
    <property type="entry name" value="Nucleotide-diphossugar_trans"/>
</dbReference>
<dbReference type="EMBL" id="CP023344">
    <property type="protein sequence ID" value="ATC64096.1"/>
    <property type="molecule type" value="Genomic_DNA"/>
</dbReference>
<feature type="domain" description="Glycosyltransferase 2-like" evidence="4">
    <location>
        <begin position="158"/>
        <end position="257"/>
    </location>
</feature>
<name>A0A290QCX0_9BACT</name>
<dbReference type="InterPro" id="IPR019734">
    <property type="entry name" value="TPR_rpt"/>
</dbReference>
<comment type="similarity">
    <text evidence="1">Belongs to the glycosyltransferase 2 family. WaaE/KdtX subfamily.</text>
</comment>
<reference evidence="5 6" key="1">
    <citation type="submission" date="2017-09" db="EMBL/GenBank/DDBJ databases">
        <title>Complete genome sequence of Verrucomicrobial strain HZ-65, isolated from freshwater.</title>
        <authorList>
            <person name="Choi A."/>
        </authorList>
    </citation>
    <scope>NUCLEOTIDE SEQUENCE [LARGE SCALE GENOMIC DNA]</scope>
    <source>
        <strain evidence="5 6">HZ-65</strain>
    </source>
</reference>
<proteinExistence type="inferred from homology"/>
<dbReference type="CDD" id="cd02511">
    <property type="entry name" value="Beta4Glucosyltransferase"/>
    <property type="match status" value="1"/>
</dbReference>
<dbReference type="Proteomes" id="UP000217265">
    <property type="component" value="Chromosome"/>
</dbReference>
<feature type="repeat" description="TPR" evidence="2">
    <location>
        <begin position="357"/>
        <end position="390"/>
    </location>
</feature>
<dbReference type="KEGG" id="vbh:CMV30_09090"/>
<dbReference type="SMART" id="SM00028">
    <property type="entry name" value="TPR"/>
    <property type="match status" value="3"/>
</dbReference>
<gene>
    <name evidence="5" type="ORF">CMV30_09090</name>
</gene>
<evidence type="ECO:0000256" key="2">
    <source>
        <dbReference type="PROSITE-ProRule" id="PRU00339"/>
    </source>
</evidence>
<dbReference type="SUPFAM" id="SSF53448">
    <property type="entry name" value="Nucleotide-diphospho-sugar transferases"/>
    <property type="match status" value="1"/>
</dbReference>
<feature type="region of interest" description="Disordered" evidence="3">
    <location>
        <begin position="107"/>
        <end position="128"/>
    </location>
</feature>
<dbReference type="Pfam" id="PF00535">
    <property type="entry name" value="Glycos_transf_2"/>
    <property type="match status" value="1"/>
</dbReference>
<evidence type="ECO:0000256" key="1">
    <source>
        <dbReference type="ARBA" id="ARBA00038494"/>
    </source>
</evidence>
<dbReference type="InterPro" id="IPR011990">
    <property type="entry name" value="TPR-like_helical_dom_sf"/>
</dbReference>
<keyword evidence="2" id="KW-0802">TPR repeat</keyword>
<dbReference type="SUPFAM" id="SSF48452">
    <property type="entry name" value="TPR-like"/>
    <property type="match status" value="1"/>
</dbReference>
<dbReference type="PANTHER" id="PTHR43630">
    <property type="entry name" value="POLY-BETA-1,6-N-ACETYL-D-GLUCOSAMINE SYNTHASE"/>
    <property type="match status" value="1"/>
</dbReference>
<dbReference type="Gene3D" id="3.90.550.10">
    <property type="entry name" value="Spore Coat Polysaccharide Biosynthesis Protein SpsA, Chain A"/>
    <property type="match status" value="1"/>
</dbReference>
<accession>A0A290QCX0</accession>
<dbReference type="AlphaFoldDB" id="A0A290QCX0"/>
<dbReference type="PROSITE" id="PS50005">
    <property type="entry name" value="TPR"/>
    <property type="match status" value="1"/>
</dbReference>
<keyword evidence="6" id="KW-1185">Reference proteome</keyword>
<evidence type="ECO:0000256" key="3">
    <source>
        <dbReference type="SAM" id="MobiDB-lite"/>
    </source>
</evidence>
<protein>
    <recommendedName>
        <fullName evidence="4">Glycosyltransferase 2-like domain-containing protein</fullName>
    </recommendedName>
</protein>
<feature type="compositionally biased region" description="Polar residues" evidence="3">
    <location>
        <begin position="116"/>
        <end position="128"/>
    </location>
</feature>